<evidence type="ECO:0000256" key="5">
    <source>
        <dbReference type="ARBA" id="ARBA00023136"/>
    </source>
</evidence>
<feature type="domain" description="ABC3 transporter permease C-terminal" evidence="7">
    <location>
        <begin position="272"/>
        <end position="385"/>
    </location>
</feature>
<reference evidence="9" key="1">
    <citation type="journal article" date="2019" name="Int. J. Syst. Evol. Microbiol.">
        <title>The Global Catalogue of Microorganisms (GCM) 10K type strain sequencing project: providing services to taxonomists for standard genome sequencing and annotation.</title>
        <authorList>
            <consortium name="The Broad Institute Genomics Platform"/>
            <consortium name="The Broad Institute Genome Sequencing Center for Infectious Disease"/>
            <person name="Wu L."/>
            <person name="Ma J."/>
        </authorList>
    </citation>
    <scope>NUCLEOTIDE SEQUENCE [LARGE SCALE GENOMIC DNA]</scope>
    <source>
        <strain evidence="9">IBRC-M 10908</strain>
    </source>
</reference>
<evidence type="ECO:0000256" key="6">
    <source>
        <dbReference type="SAM" id="Phobius"/>
    </source>
</evidence>
<keyword evidence="4 6" id="KW-1133">Transmembrane helix</keyword>
<evidence type="ECO:0000259" key="7">
    <source>
        <dbReference type="Pfam" id="PF02687"/>
    </source>
</evidence>
<evidence type="ECO:0000256" key="2">
    <source>
        <dbReference type="ARBA" id="ARBA00022475"/>
    </source>
</evidence>
<evidence type="ECO:0000313" key="9">
    <source>
        <dbReference type="Proteomes" id="UP001595823"/>
    </source>
</evidence>
<keyword evidence="2" id="KW-1003">Cell membrane</keyword>
<dbReference type="EMBL" id="JBHSDK010000047">
    <property type="protein sequence ID" value="MFC4337641.1"/>
    <property type="molecule type" value="Genomic_DNA"/>
</dbReference>
<keyword evidence="3 6" id="KW-0812">Transmembrane</keyword>
<keyword evidence="9" id="KW-1185">Reference proteome</keyword>
<feature type="transmembrane region" description="Helical" evidence="6">
    <location>
        <begin position="312"/>
        <end position="343"/>
    </location>
</feature>
<dbReference type="PANTHER" id="PTHR43738:SF2">
    <property type="entry name" value="ABC TRANSPORTER PERMEASE"/>
    <property type="match status" value="1"/>
</dbReference>
<comment type="subcellular location">
    <subcellularLocation>
        <location evidence="1">Cell membrane</location>
        <topology evidence="1">Multi-pass membrane protein</topology>
    </subcellularLocation>
</comment>
<organism evidence="8 9">
    <name type="scientific">Salininema proteolyticum</name>
    <dbReference type="NCBI Taxonomy" id="1607685"/>
    <lineage>
        <taxon>Bacteria</taxon>
        <taxon>Bacillati</taxon>
        <taxon>Actinomycetota</taxon>
        <taxon>Actinomycetes</taxon>
        <taxon>Glycomycetales</taxon>
        <taxon>Glycomycetaceae</taxon>
        <taxon>Salininema</taxon>
    </lineage>
</organism>
<dbReference type="InterPro" id="IPR003838">
    <property type="entry name" value="ABC3_permease_C"/>
</dbReference>
<accession>A0ABV8U4E4</accession>
<protein>
    <submittedName>
        <fullName evidence="8">ABC transporter permease</fullName>
    </submittedName>
</protein>
<sequence>MTNFWIVLTNTRWLLTTRWLLAALIALVITAALTASLIVTHHRLDVDAKIATDRPAATLLVNQSDGGTIRHSDLDTITALPGVENAWPWTTTGGSVTTGSDHVVLWAVPYTPTGLPIVRESTRANVWPLAPGEAIVPDTVDGRDLSGLLGDQVAFEGTVATGPNTGSETRSHTFTVVGVYDASVGTFNGPDSLYLHSDDALAIRADNDGTTPESLLETQGVAKAVVATGDPEMAREIARHLSDAGYYAIPVSDGIGLYDDTYALIDQAAAALGVLLVVLSLAIGLVVAATVTSSRRREIGILKAIGFTTKRIMALMGGEFVLFAASALAAGIVASCIVAIALASWWHDASVLTAYLHTFADGLTLFILATPFLGMIAGMIVPLSRTTRVPADVALRSAST</sequence>
<keyword evidence="5 6" id="KW-0472">Membrane</keyword>
<evidence type="ECO:0000256" key="4">
    <source>
        <dbReference type="ARBA" id="ARBA00022989"/>
    </source>
</evidence>
<gene>
    <name evidence="8" type="ORF">ACFPET_20810</name>
</gene>
<comment type="caution">
    <text evidence="8">The sequence shown here is derived from an EMBL/GenBank/DDBJ whole genome shotgun (WGS) entry which is preliminary data.</text>
</comment>
<evidence type="ECO:0000256" key="1">
    <source>
        <dbReference type="ARBA" id="ARBA00004651"/>
    </source>
</evidence>
<dbReference type="Pfam" id="PF02687">
    <property type="entry name" value="FtsX"/>
    <property type="match status" value="1"/>
</dbReference>
<feature type="transmembrane region" description="Helical" evidence="6">
    <location>
        <begin position="363"/>
        <end position="383"/>
    </location>
</feature>
<feature type="transmembrane region" description="Helical" evidence="6">
    <location>
        <begin position="268"/>
        <end position="291"/>
    </location>
</feature>
<evidence type="ECO:0000313" key="8">
    <source>
        <dbReference type="EMBL" id="MFC4337641.1"/>
    </source>
</evidence>
<proteinExistence type="predicted"/>
<dbReference type="PANTHER" id="PTHR43738">
    <property type="entry name" value="ABC TRANSPORTER, MEMBRANE PROTEIN"/>
    <property type="match status" value="1"/>
</dbReference>
<dbReference type="Proteomes" id="UP001595823">
    <property type="component" value="Unassembled WGS sequence"/>
</dbReference>
<dbReference type="InterPro" id="IPR051125">
    <property type="entry name" value="ABC-4/HrtB_transporter"/>
</dbReference>
<evidence type="ECO:0000256" key="3">
    <source>
        <dbReference type="ARBA" id="ARBA00022692"/>
    </source>
</evidence>
<name>A0ABV8U4E4_9ACTN</name>
<dbReference type="RefSeq" id="WP_380624836.1">
    <property type="nucleotide sequence ID" value="NZ_JBHSDK010000047.1"/>
</dbReference>